<evidence type="ECO:0000259" key="6">
    <source>
        <dbReference type="SMART" id="SM00925"/>
    </source>
</evidence>
<feature type="chain" id="PRO_5013208252" description="Membrane-bound lytic murein transglycosylase A" evidence="5">
    <location>
        <begin position="21"/>
        <end position="382"/>
    </location>
</feature>
<dbReference type="Pfam" id="PF03562">
    <property type="entry name" value="MltA"/>
    <property type="match status" value="1"/>
</dbReference>
<dbReference type="GO" id="GO:0004553">
    <property type="term" value="F:hydrolase activity, hydrolyzing O-glycosyl compounds"/>
    <property type="evidence" value="ECO:0007669"/>
    <property type="project" value="InterPro"/>
</dbReference>
<protein>
    <recommendedName>
        <fullName evidence="4">Membrane-bound lytic murein transglycosylase A</fullName>
        <ecNumber evidence="4">4.2.2.n1</ecNumber>
    </recommendedName>
    <alternativeName>
        <fullName evidence="4">Murein hydrolase A</fullName>
    </alternativeName>
</protein>
<evidence type="ECO:0000313" key="8">
    <source>
        <dbReference type="Proteomes" id="UP000196573"/>
    </source>
</evidence>
<dbReference type="SMART" id="SM00925">
    <property type="entry name" value="MltA"/>
    <property type="match status" value="1"/>
</dbReference>
<dbReference type="Pfam" id="PF06725">
    <property type="entry name" value="3D"/>
    <property type="match status" value="1"/>
</dbReference>
<reference evidence="7 8" key="1">
    <citation type="submission" date="2017-03" db="EMBL/GenBank/DDBJ databases">
        <authorList>
            <person name="Afonso C.L."/>
            <person name="Miller P.J."/>
            <person name="Scott M.A."/>
            <person name="Spackman E."/>
            <person name="Goraichik I."/>
            <person name="Dimitrov K.M."/>
            <person name="Suarez D.L."/>
            <person name="Swayne D.E."/>
        </authorList>
    </citation>
    <scope>NUCLEOTIDE SEQUENCE [LARGE SCALE GENOMIC DNA]</scope>
    <source>
        <strain evidence="7">SB41UT1</strain>
    </source>
</reference>
<dbReference type="SUPFAM" id="SSF50685">
    <property type="entry name" value="Barwin-like endoglucanases"/>
    <property type="match status" value="1"/>
</dbReference>
<dbReference type="GO" id="GO:0009253">
    <property type="term" value="P:peptidoglycan catabolic process"/>
    <property type="evidence" value="ECO:0007669"/>
    <property type="project" value="TreeGrafter"/>
</dbReference>
<dbReference type="CDD" id="cd14485">
    <property type="entry name" value="mltA_like_LT_A"/>
    <property type="match status" value="1"/>
</dbReference>
<dbReference type="EMBL" id="FWPT01000006">
    <property type="protein sequence ID" value="SMA48438.1"/>
    <property type="molecule type" value="Genomic_DNA"/>
</dbReference>
<sequence length="382" mass="42853">MKAFTPLVLFSVLLSGCSLFQTKDKPQDLYVPASFQNFNGWNEQQAAGLSTALQESCKVYTKRSGEVNDNTLFGTYEQWHPLCKALPQIEATALPAFFENNFVVYQINPTDEGLFTGYFTPLLHGSREKSERYSTPLLKVPSDLIRFNPKDFELERIDEDRPNRMLAAKVRNGWMVPYDDREGINDRAAKGDYDNDVLYWVDDRVDRFFLQIQGSGTVQLDTGEDVQVRISGRNGYEYFAIGRYLKRNGLLEKVSMQSIRQWLDDNPDRLDEVLHTNRDFIFFSELGKPGPIGAQGTRLIPEHSAAVDDSVIPLGTPLWLSTTLTADNSTFARAMVAQDVGSAIRGNVRADIFFGAGDAAAEKAGYQNAGGQLFIMVPKQTL</sequence>
<feature type="signal peptide" evidence="5">
    <location>
        <begin position="1"/>
        <end position="20"/>
    </location>
</feature>
<evidence type="ECO:0000256" key="3">
    <source>
        <dbReference type="ARBA" id="ARBA00023316"/>
    </source>
</evidence>
<dbReference type="PIRSF" id="PIRSF019422">
    <property type="entry name" value="MltA"/>
    <property type="match status" value="1"/>
</dbReference>
<gene>
    <name evidence="7" type="primary">mltA</name>
    <name evidence="7" type="ORF">EHSB41UT_02741</name>
</gene>
<evidence type="ECO:0000256" key="1">
    <source>
        <dbReference type="ARBA" id="ARBA00001420"/>
    </source>
</evidence>
<dbReference type="RefSeq" id="WP_087110815.1">
    <property type="nucleotide sequence ID" value="NZ_CBCSCN010000006.1"/>
</dbReference>
<evidence type="ECO:0000256" key="2">
    <source>
        <dbReference type="ARBA" id="ARBA00023239"/>
    </source>
</evidence>
<dbReference type="GO" id="GO:0008933">
    <property type="term" value="F:peptidoglycan lytic transglycosylase activity"/>
    <property type="evidence" value="ECO:0007669"/>
    <property type="project" value="TreeGrafter"/>
</dbReference>
<keyword evidence="2 4" id="KW-0456">Lyase</keyword>
<dbReference type="Gene3D" id="2.40.40.10">
    <property type="entry name" value="RlpA-like domain"/>
    <property type="match status" value="1"/>
</dbReference>
<name>A0A1X7ALL8_9GAMM</name>
<dbReference type="InterPro" id="IPR010611">
    <property type="entry name" value="3D_dom"/>
</dbReference>
<dbReference type="InterPro" id="IPR005300">
    <property type="entry name" value="MltA_B"/>
</dbReference>
<dbReference type="PANTHER" id="PTHR30124:SF0">
    <property type="entry name" value="MEMBRANE-BOUND LYTIC MUREIN TRANSGLYCOSYLASE A"/>
    <property type="match status" value="1"/>
</dbReference>
<proteinExistence type="predicted"/>
<comment type="catalytic activity">
    <reaction evidence="1 4">
        <text>Exolytic cleavage of the (1-&gt;4)-beta-glycosidic linkage between N-acetylmuramic acid (MurNAc) and N-acetylglucosamine (GlcNAc) residues in peptidoglycan, from either the reducing or the non-reducing ends of the peptidoglycan chains, with concomitant formation of a 1,6-anhydrobond in the MurNAc residue.</text>
        <dbReference type="EC" id="4.2.2.n1"/>
    </reaction>
</comment>
<keyword evidence="5" id="KW-0732">Signal</keyword>
<evidence type="ECO:0000256" key="4">
    <source>
        <dbReference type="PIRNR" id="PIRNR019422"/>
    </source>
</evidence>
<dbReference type="GO" id="GO:0009254">
    <property type="term" value="P:peptidoglycan turnover"/>
    <property type="evidence" value="ECO:0007669"/>
    <property type="project" value="UniProtKB-UniRule"/>
</dbReference>
<dbReference type="InterPro" id="IPR036908">
    <property type="entry name" value="RlpA-like_sf"/>
</dbReference>
<dbReference type="PROSITE" id="PS51257">
    <property type="entry name" value="PROKAR_LIPOPROTEIN"/>
    <property type="match status" value="1"/>
</dbReference>
<accession>A0A1X7ALL8</accession>
<evidence type="ECO:0000313" key="7">
    <source>
        <dbReference type="EMBL" id="SMA48438.1"/>
    </source>
</evidence>
<dbReference type="CDD" id="cd14668">
    <property type="entry name" value="mlta_B"/>
    <property type="match status" value="1"/>
</dbReference>
<comment type="function">
    <text evidence="4">Murein-degrading enzyme. May play a role in recycling of muropeptides during cell elongation and/or cell division.</text>
</comment>
<keyword evidence="8" id="KW-1185">Reference proteome</keyword>
<dbReference type="OrthoDB" id="9783686at2"/>
<dbReference type="Proteomes" id="UP000196573">
    <property type="component" value="Unassembled WGS sequence"/>
</dbReference>
<dbReference type="EC" id="4.2.2.n1" evidence="4"/>
<dbReference type="Gene3D" id="2.40.240.50">
    <property type="entry name" value="Barwin-like endoglucanases"/>
    <property type="match status" value="1"/>
</dbReference>
<dbReference type="AlphaFoldDB" id="A0A1X7ALL8"/>
<evidence type="ECO:0000256" key="5">
    <source>
        <dbReference type="SAM" id="SignalP"/>
    </source>
</evidence>
<dbReference type="PANTHER" id="PTHR30124">
    <property type="entry name" value="MEMBRANE-BOUND LYTIC MUREIN TRANSGLYCOSYLASE A"/>
    <property type="match status" value="1"/>
</dbReference>
<dbReference type="GO" id="GO:0071555">
    <property type="term" value="P:cell wall organization"/>
    <property type="evidence" value="ECO:0007669"/>
    <property type="project" value="UniProtKB-KW"/>
</dbReference>
<organism evidence="7 8">
    <name type="scientific">Parendozoicomonas haliclonae</name>
    <dbReference type="NCBI Taxonomy" id="1960125"/>
    <lineage>
        <taxon>Bacteria</taxon>
        <taxon>Pseudomonadati</taxon>
        <taxon>Pseudomonadota</taxon>
        <taxon>Gammaproteobacteria</taxon>
        <taxon>Oceanospirillales</taxon>
        <taxon>Endozoicomonadaceae</taxon>
        <taxon>Parendozoicomonas</taxon>
    </lineage>
</organism>
<dbReference type="GO" id="GO:0019867">
    <property type="term" value="C:outer membrane"/>
    <property type="evidence" value="ECO:0007669"/>
    <property type="project" value="InterPro"/>
</dbReference>
<keyword evidence="3 4" id="KW-0961">Cell wall biogenesis/degradation</keyword>
<feature type="domain" description="Lytic transglycosylase MltA" evidence="6">
    <location>
        <begin position="122"/>
        <end position="284"/>
    </location>
</feature>
<dbReference type="InterPro" id="IPR026044">
    <property type="entry name" value="MltA"/>
</dbReference>